<dbReference type="GO" id="GO:0003887">
    <property type="term" value="F:DNA-directed DNA polymerase activity"/>
    <property type="evidence" value="ECO:0007669"/>
    <property type="project" value="TreeGrafter"/>
</dbReference>
<keyword evidence="8" id="KW-1185">Reference proteome</keyword>
<evidence type="ECO:0000256" key="2">
    <source>
        <dbReference type="ARBA" id="ARBA00022763"/>
    </source>
</evidence>
<evidence type="ECO:0000256" key="4">
    <source>
        <dbReference type="ARBA" id="ARBA00023204"/>
    </source>
</evidence>
<comment type="similarity">
    <text evidence="1">Belongs to the DNA polymerase type-Y family.</text>
</comment>
<dbReference type="PANTHER" id="PTHR11076:SF34">
    <property type="entry name" value="PROTEIN UMUC"/>
    <property type="match status" value="1"/>
</dbReference>
<accession>A0A7G7W478</accession>
<evidence type="ECO:0000256" key="5">
    <source>
        <dbReference type="ARBA" id="ARBA00023236"/>
    </source>
</evidence>
<dbReference type="Proteomes" id="UP000515489">
    <property type="component" value="Chromosome"/>
</dbReference>
<dbReference type="InterPro" id="IPR043128">
    <property type="entry name" value="Rev_trsase/Diguanyl_cyclase"/>
</dbReference>
<dbReference type="InterPro" id="IPR043502">
    <property type="entry name" value="DNA/RNA_pol_sf"/>
</dbReference>
<proteinExistence type="inferred from homology"/>
<dbReference type="Gene3D" id="1.10.150.20">
    <property type="entry name" value="5' to 3' exonuclease, C-terminal subdomain"/>
    <property type="match status" value="1"/>
</dbReference>
<evidence type="ECO:0000259" key="6">
    <source>
        <dbReference type="PROSITE" id="PS50173"/>
    </source>
</evidence>
<protein>
    <submittedName>
        <fullName evidence="7">Y-family DNA polymerase</fullName>
    </submittedName>
</protein>
<dbReference type="SUPFAM" id="SSF100879">
    <property type="entry name" value="Lesion bypass DNA polymerase (Y-family), little finger domain"/>
    <property type="match status" value="1"/>
</dbReference>
<feature type="domain" description="UmuC" evidence="6">
    <location>
        <begin position="2"/>
        <end position="188"/>
    </location>
</feature>
<dbReference type="GO" id="GO:0042276">
    <property type="term" value="P:error-prone translesion synthesis"/>
    <property type="evidence" value="ECO:0007669"/>
    <property type="project" value="TreeGrafter"/>
</dbReference>
<dbReference type="InterPro" id="IPR050116">
    <property type="entry name" value="DNA_polymerase-Y"/>
</dbReference>
<dbReference type="GO" id="GO:0003684">
    <property type="term" value="F:damaged DNA binding"/>
    <property type="evidence" value="ECO:0007669"/>
    <property type="project" value="InterPro"/>
</dbReference>
<dbReference type="Pfam" id="PF00817">
    <property type="entry name" value="IMS"/>
    <property type="match status" value="1"/>
</dbReference>
<keyword evidence="4" id="KW-0234">DNA repair</keyword>
<dbReference type="PROSITE" id="PS50173">
    <property type="entry name" value="UMUC"/>
    <property type="match status" value="1"/>
</dbReference>
<evidence type="ECO:0000313" key="8">
    <source>
        <dbReference type="Proteomes" id="UP000515489"/>
    </source>
</evidence>
<dbReference type="PANTHER" id="PTHR11076">
    <property type="entry name" value="DNA REPAIR POLYMERASE UMUC / TRANSFERASE FAMILY MEMBER"/>
    <property type="match status" value="1"/>
</dbReference>
<gene>
    <name evidence="7" type="ORF">H4317_13460</name>
</gene>
<dbReference type="RefSeq" id="WP_185887101.1">
    <property type="nucleotide sequence ID" value="NZ_CP060202.1"/>
</dbReference>
<evidence type="ECO:0000256" key="1">
    <source>
        <dbReference type="ARBA" id="ARBA00010945"/>
    </source>
</evidence>
<dbReference type="Pfam" id="PF13438">
    <property type="entry name" value="DUF4113"/>
    <property type="match status" value="1"/>
</dbReference>
<dbReference type="InterPro" id="IPR036775">
    <property type="entry name" value="DNA_pol_Y-fam_lit_finger_sf"/>
</dbReference>
<reference evidence="7 8" key="1">
    <citation type="submission" date="2020-08" db="EMBL/GenBank/DDBJ databases">
        <title>Hymenobacter sp. S2-20-2 genome sequencing.</title>
        <authorList>
            <person name="Jin L."/>
        </authorList>
    </citation>
    <scope>NUCLEOTIDE SEQUENCE [LARGE SCALE GENOMIC DNA]</scope>
    <source>
        <strain evidence="7 8">S2-20-2</strain>
    </source>
</reference>
<dbReference type="InterPro" id="IPR017961">
    <property type="entry name" value="DNA_pol_Y-fam_little_finger"/>
</dbReference>
<evidence type="ECO:0000256" key="3">
    <source>
        <dbReference type="ARBA" id="ARBA00023199"/>
    </source>
</evidence>
<dbReference type="Gene3D" id="3.30.70.270">
    <property type="match status" value="1"/>
</dbReference>
<dbReference type="GO" id="GO:0009432">
    <property type="term" value="P:SOS response"/>
    <property type="evidence" value="ECO:0007669"/>
    <property type="project" value="UniProtKB-KW"/>
</dbReference>
<dbReference type="CDD" id="cd01700">
    <property type="entry name" value="PolY_Pol_V_umuC"/>
    <property type="match status" value="1"/>
</dbReference>
<dbReference type="InterPro" id="IPR024728">
    <property type="entry name" value="PolY_HhH_motif"/>
</dbReference>
<organism evidence="7 8">
    <name type="scientific">Hymenobacter sediminicola</name>
    <dbReference type="NCBI Taxonomy" id="2761579"/>
    <lineage>
        <taxon>Bacteria</taxon>
        <taxon>Pseudomonadati</taxon>
        <taxon>Bacteroidota</taxon>
        <taxon>Cytophagia</taxon>
        <taxon>Cytophagales</taxon>
        <taxon>Hymenobacteraceae</taxon>
        <taxon>Hymenobacter</taxon>
    </lineage>
</organism>
<evidence type="ECO:0000313" key="7">
    <source>
        <dbReference type="EMBL" id="QNH61171.1"/>
    </source>
</evidence>
<dbReference type="KEGG" id="hsk:H4317_13460"/>
<dbReference type="InterPro" id="IPR025188">
    <property type="entry name" value="DUF4113"/>
</dbReference>
<dbReference type="InterPro" id="IPR001126">
    <property type="entry name" value="UmuC"/>
</dbReference>
<dbReference type="EMBL" id="CP060202">
    <property type="protein sequence ID" value="QNH61171.1"/>
    <property type="molecule type" value="Genomic_DNA"/>
</dbReference>
<keyword evidence="2" id="KW-0227">DNA damage</keyword>
<keyword evidence="5" id="KW-0742">SOS response</keyword>
<sequence length="437" mass="47878">MYALIDCNNFYVSCERVFRPALADQPVVVLSNNDGCLISRSDEAKALGLKMGEPYHLVRPTLEQHGVAVFSSNYGLYGDMSRRVMQVLTGFSAQVEVYSIDEAFLNLAGLRYTAPDVRAYALLIRDTVQRHVGIPTCVGVAPTKTLAKLANRLARKQPLTERAVVLTTASECAAALSQTPIQDVWGIGRRYAAKLREYGIETAADLAAQPESWVRRQLGGITGVRLWHELHGHPCLDFDPHALDEDGCLLPAGGRQRRSVVCTRSFGRPQHAAEVLQEAVATFACRAAEKLRQQHLAAHLVTVLLGTDRYKARSGPATVSTTLTLPIATNDTGELLKAAHSALLRLWRPGTVYTRAGVMFCGLEAAGQVQTNLFVTASDQRNRPQLMAAVDTLNQRFGRGRVSYAAAGVASRSAVWKGRSAMRSSLYTTSWEELWQI</sequence>
<dbReference type="Pfam" id="PF11799">
    <property type="entry name" value="IMS_C"/>
    <property type="match status" value="1"/>
</dbReference>
<dbReference type="AlphaFoldDB" id="A0A7G7W478"/>
<dbReference type="Gene3D" id="3.30.1490.100">
    <property type="entry name" value="DNA polymerase, Y-family, little finger domain"/>
    <property type="match status" value="1"/>
</dbReference>
<dbReference type="GO" id="GO:0005829">
    <property type="term" value="C:cytosol"/>
    <property type="evidence" value="ECO:0007669"/>
    <property type="project" value="TreeGrafter"/>
</dbReference>
<name>A0A7G7W478_9BACT</name>
<dbReference type="GO" id="GO:0006281">
    <property type="term" value="P:DNA repair"/>
    <property type="evidence" value="ECO:0007669"/>
    <property type="project" value="UniProtKB-KW"/>
</dbReference>
<dbReference type="Pfam" id="PF11798">
    <property type="entry name" value="IMS_HHH"/>
    <property type="match status" value="1"/>
</dbReference>
<dbReference type="Gene3D" id="3.40.1170.60">
    <property type="match status" value="1"/>
</dbReference>
<keyword evidence="3" id="KW-0741">SOS mutagenesis</keyword>
<dbReference type="SUPFAM" id="SSF56672">
    <property type="entry name" value="DNA/RNA polymerases"/>
    <property type="match status" value="1"/>
</dbReference>